<keyword evidence="1" id="KW-1133">Transmembrane helix</keyword>
<feature type="transmembrane region" description="Helical" evidence="1">
    <location>
        <begin position="35"/>
        <end position="54"/>
    </location>
</feature>
<reference evidence="4" key="1">
    <citation type="journal article" date="2019" name="Int. J. Syst. Evol. Microbiol.">
        <title>The Global Catalogue of Microorganisms (GCM) 10K type strain sequencing project: providing services to taxonomists for standard genome sequencing and annotation.</title>
        <authorList>
            <consortium name="The Broad Institute Genomics Platform"/>
            <consortium name="The Broad Institute Genome Sequencing Center for Infectious Disease"/>
            <person name="Wu L."/>
            <person name="Ma J."/>
        </authorList>
    </citation>
    <scope>NUCLEOTIDE SEQUENCE [LARGE SCALE GENOMIC DNA]</scope>
    <source>
        <strain evidence="4">NBRC 105857</strain>
    </source>
</reference>
<feature type="signal peptide" evidence="2">
    <location>
        <begin position="1"/>
        <end position="21"/>
    </location>
</feature>
<evidence type="ECO:0008006" key="5">
    <source>
        <dbReference type="Google" id="ProtNLM"/>
    </source>
</evidence>
<feature type="transmembrane region" description="Helical" evidence="1">
    <location>
        <begin position="114"/>
        <end position="135"/>
    </location>
</feature>
<sequence length="479" mass="53683">MKGQSGLAGLALLSWAAGAQAHSFGQTFTLPIPFWIYAWASGATLLLTFVLIAIKGQGEAQREPDEQYPFERPVNRMPNWLALPIQALGLYGFFLAIVSGWLGTQTKTNNFSMTWFWIIWMLGLAYTSGFLGNLYRAFNPFNTFVALLEQCRFPLLVKKHPSVAGSIRFLPALLGLMGLTTLELFGDCRPKDVAYLLGGYGLFYLLCCMQWGRLQVNRYVDFLAVYFKLLGQCARSLRRPTDRGGLLQSAENQIQVLLIVALFATTAYDGLTGTQFWLKTVWPTLARWLAPLLTTDPQAVLANPLQTNYLLGPYFVIAEKAGLWLVPALLYGAYALAVYCSNLASGRKHNLNTLMLAYARCLMPIVLAYSFSHYFTLLLTQGVQIIHLFSDPLGRGWNLIGTRNLWRAPILLDVRLTWNIQIAALLAGHVFSAWLTHEKAFAIYQNRRLANISQIPLLVLMIALTVLGLWILSQPMRMV</sequence>
<feature type="transmembrane region" description="Helical" evidence="1">
    <location>
        <begin position="455"/>
        <end position="473"/>
    </location>
</feature>
<keyword evidence="4" id="KW-1185">Reference proteome</keyword>
<organism evidence="3 4">
    <name type="scientific">Limnobacter litoralis</name>
    <dbReference type="NCBI Taxonomy" id="481366"/>
    <lineage>
        <taxon>Bacteria</taxon>
        <taxon>Pseudomonadati</taxon>
        <taxon>Pseudomonadota</taxon>
        <taxon>Betaproteobacteria</taxon>
        <taxon>Burkholderiales</taxon>
        <taxon>Burkholderiaceae</taxon>
        <taxon>Limnobacter</taxon>
    </lineage>
</organism>
<evidence type="ECO:0000313" key="4">
    <source>
        <dbReference type="Proteomes" id="UP001156664"/>
    </source>
</evidence>
<feature type="transmembrane region" description="Helical" evidence="1">
    <location>
        <begin position="80"/>
        <end position="102"/>
    </location>
</feature>
<feature type="transmembrane region" description="Helical" evidence="1">
    <location>
        <begin position="351"/>
        <end position="371"/>
    </location>
</feature>
<dbReference type="RefSeq" id="WP_284280662.1">
    <property type="nucleotide sequence ID" value="NZ_BSOJ01000012.1"/>
</dbReference>
<keyword evidence="2" id="KW-0732">Signal</keyword>
<evidence type="ECO:0000256" key="2">
    <source>
        <dbReference type="SAM" id="SignalP"/>
    </source>
</evidence>
<keyword evidence="1" id="KW-0472">Membrane</keyword>
<gene>
    <name evidence="3" type="ORF">GCM10007875_12640</name>
</gene>
<feature type="transmembrane region" description="Helical" evidence="1">
    <location>
        <begin position="256"/>
        <end position="278"/>
    </location>
</feature>
<name>A0ABQ5YQJ4_9BURK</name>
<protein>
    <recommendedName>
        <fullName evidence="5">Fenitrothion hydrolase</fullName>
    </recommendedName>
</protein>
<feature type="transmembrane region" description="Helical" evidence="1">
    <location>
        <begin position="416"/>
        <end position="435"/>
    </location>
</feature>
<evidence type="ECO:0000313" key="3">
    <source>
        <dbReference type="EMBL" id="GLR26176.1"/>
    </source>
</evidence>
<evidence type="ECO:0000256" key="1">
    <source>
        <dbReference type="SAM" id="Phobius"/>
    </source>
</evidence>
<dbReference type="Proteomes" id="UP001156664">
    <property type="component" value="Unassembled WGS sequence"/>
</dbReference>
<proteinExistence type="predicted"/>
<accession>A0ABQ5YQJ4</accession>
<comment type="caution">
    <text evidence="3">The sequence shown here is derived from an EMBL/GenBank/DDBJ whole genome shotgun (WGS) entry which is preliminary data.</text>
</comment>
<feature type="chain" id="PRO_5045792033" description="Fenitrothion hydrolase" evidence="2">
    <location>
        <begin position="22"/>
        <end position="479"/>
    </location>
</feature>
<keyword evidence="1" id="KW-0812">Transmembrane</keyword>
<feature type="transmembrane region" description="Helical" evidence="1">
    <location>
        <begin position="321"/>
        <end position="339"/>
    </location>
</feature>
<dbReference type="EMBL" id="BSOJ01000012">
    <property type="protein sequence ID" value="GLR26176.1"/>
    <property type="molecule type" value="Genomic_DNA"/>
</dbReference>